<name>A0A6N2K058_SALVM</name>
<organism evidence="1">
    <name type="scientific">Salix viminalis</name>
    <name type="common">Common osier</name>
    <name type="synonym">Basket willow</name>
    <dbReference type="NCBI Taxonomy" id="40686"/>
    <lineage>
        <taxon>Eukaryota</taxon>
        <taxon>Viridiplantae</taxon>
        <taxon>Streptophyta</taxon>
        <taxon>Embryophyta</taxon>
        <taxon>Tracheophyta</taxon>
        <taxon>Spermatophyta</taxon>
        <taxon>Magnoliopsida</taxon>
        <taxon>eudicotyledons</taxon>
        <taxon>Gunneridae</taxon>
        <taxon>Pentapetalae</taxon>
        <taxon>rosids</taxon>
        <taxon>fabids</taxon>
        <taxon>Malpighiales</taxon>
        <taxon>Salicaceae</taxon>
        <taxon>Saliceae</taxon>
        <taxon>Salix</taxon>
    </lineage>
</organism>
<evidence type="ECO:0000313" key="1">
    <source>
        <dbReference type="EMBL" id="VFU20439.1"/>
    </source>
</evidence>
<protein>
    <submittedName>
        <fullName evidence="1">Uncharacterized protein</fullName>
    </submittedName>
</protein>
<dbReference type="AlphaFoldDB" id="A0A6N2K058"/>
<proteinExistence type="predicted"/>
<reference evidence="1" key="1">
    <citation type="submission" date="2019-03" db="EMBL/GenBank/DDBJ databases">
        <authorList>
            <person name="Mank J."/>
            <person name="Almeida P."/>
        </authorList>
    </citation>
    <scope>NUCLEOTIDE SEQUENCE</scope>
    <source>
        <strain evidence="1">78183</strain>
    </source>
</reference>
<accession>A0A6N2K058</accession>
<gene>
    <name evidence="1" type="ORF">SVIM_LOCUS5501</name>
</gene>
<dbReference type="EMBL" id="CAADRP010000001">
    <property type="protein sequence ID" value="VFU20439.1"/>
    <property type="molecule type" value="Genomic_DNA"/>
</dbReference>
<sequence>MVDWLTAMKESSVPRFIVFCYN</sequence>